<keyword evidence="3" id="KW-1185">Reference proteome</keyword>
<gene>
    <name evidence="2" type="ORF">JDV02_003076</name>
</gene>
<dbReference type="AlphaFoldDB" id="A0A9Q8Q9X5"/>
<feature type="compositionally biased region" description="Basic and acidic residues" evidence="1">
    <location>
        <begin position="445"/>
        <end position="474"/>
    </location>
</feature>
<dbReference type="EMBL" id="CP086355">
    <property type="protein sequence ID" value="UNI16659.1"/>
    <property type="molecule type" value="Genomic_DNA"/>
</dbReference>
<dbReference type="Proteomes" id="UP000829364">
    <property type="component" value="Chromosome 2"/>
</dbReference>
<feature type="compositionally biased region" description="Polar residues" evidence="1">
    <location>
        <begin position="303"/>
        <end position="325"/>
    </location>
</feature>
<evidence type="ECO:0000256" key="1">
    <source>
        <dbReference type="SAM" id="MobiDB-lite"/>
    </source>
</evidence>
<feature type="region of interest" description="Disordered" evidence="1">
    <location>
        <begin position="29"/>
        <end position="103"/>
    </location>
</feature>
<dbReference type="OrthoDB" id="5138418at2759"/>
<organism evidence="2 3">
    <name type="scientific">Purpureocillium takamizusanense</name>
    <dbReference type="NCBI Taxonomy" id="2060973"/>
    <lineage>
        <taxon>Eukaryota</taxon>
        <taxon>Fungi</taxon>
        <taxon>Dikarya</taxon>
        <taxon>Ascomycota</taxon>
        <taxon>Pezizomycotina</taxon>
        <taxon>Sordariomycetes</taxon>
        <taxon>Hypocreomycetidae</taxon>
        <taxon>Hypocreales</taxon>
        <taxon>Ophiocordycipitaceae</taxon>
        <taxon>Purpureocillium</taxon>
    </lineage>
</organism>
<sequence length="516" mass="55047">MTLSSGFHMPGAFHADGIHQGLFRPPVSPASSSGYLPTAARPASAVVDTASTTKRKRHHHQHHHHYNHNPHPSTQKASGWPDHDDSPSTPAKPPSGVLAPPAPIFTHAHPGVYTLAGEVGTPHAGPDDSSVLGESMYSDSNYRKALGCKRLRDDVDMIDPGGPMPLFNLPTAPAQSRGWSSVAFSTLGGVVGKVWEFCKAGAFRGFYAGGGTGYDVQPGDELAPETPRYYDDDKVTDEQRVPGYFPQGFEYRYNEAADDTYTGYDSRASTPTGPAAKRRHMGSSADELGRNWVMVKEPRPGPETSTPRKQTANRPQPRNRNQGPAATTGRRIVASPRNAPNAGATNPAISTPRRYSSRLSSSTAASPSAREPARPASSASLASFRSPEPAKAASRAVPNPAGTASPTSHAAGSHSGRRSLNQSVGHASLSHRRTHSNASTASSRGGREQDPIEASPRLDAEAKKLAARRKMEERDADVRIAAFNKRLQDMIRQGKEALGTTVEVDGGDGGWEDDDD</sequence>
<reference evidence="2" key="1">
    <citation type="submission" date="2021-11" db="EMBL/GenBank/DDBJ databases">
        <title>Purpureocillium_takamizusanense_genome.</title>
        <authorList>
            <person name="Nguyen N.-H."/>
        </authorList>
    </citation>
    <scope>NUCLEOTIDE SEQUENCE</scope>
    <source>
        <strain evidence="2">PT3</strain>
    </source>
</reference>
<accession>A0A9Q8Q9X5</accession>
<dbReference type="KEGG" id="ptkz:JDV02_003076"/>
<evidence type="ECO:0000313" key="3">
    <source>
        <dbReference type="Proteomes" id="UP000829364"/>
    </source>
</evidence>
<feature type="region of interest" description="Disordered" evidence="1">
    <location>
        <begin position="497"/>
        <end position="516"/>
    </location>
</feature>
<feature type="region of interest" description="Disordered" evidence="1">
    <location>
        <begin position="261"/>
        <end position="474"/>
    </location>
</feature>
<feature type="compositionally biased region" description="Low complexity" evidence="1">
    <location>
        <begin position="350"/>
        <end position="387"/>
    </location>
</feature>
<evidence type="ECO:0000313" key="2">
    <source>
        <dbReference type="EMBL" id="UNI16659.1"/>
    </source>
</evidence>
<dbReference type="RefSeq" id="XP_047840140.1">
    <property type="nucleotide sequence ID" value="XM_047984167.1"/>
</dbReference>
<dbReference type="GeneID" id="72065036"/>
<feature type="compositionally biased region" description="Basic residues" evidence="1">
    <location>
        <begin position="53"/>
        <end position="68"/>
    </location>
</feature>
<name>A0A9Q8Q9X5_9HYPO</name>
<protein>
    <submittedName>
        <fullName evidence="2">Uncharacterized protein</fullName>
    </submittedName>
</protein>
<proteinExistence type="predicted"/>